<evidence type="ECO:0000313" key="2">
    <source>
        <dbReference type="EMBL" id="TNN45241.1"/>
    </source>
</evidence>
<organism evidence="2 3">
    <name type="scientific">Liparis tanakae</name>
    <name type="common">Tanaka's snailfish</name>
    <dbReference type="NCBI Taxonomy" id="230148"/>
    <lineage>
        <taxon>Eukaryota</taxon>
        <taxon>Metazoa</taxon>
        <taxon>Chordata</taxon>
        <taxon>Craniata</taxon>
        <taxon>Vertebrata</taxon>
        <taxon>Euteleostomi</taxon>
        <taxon>Actinopterygii</taxon>
        <taxon>Neopterygii</taxon>
        <taxon>Teleostei</taxon>
        <taxon>Neoteleostei</taxon>
        <taxon>Acanthomorphata</taxon>
        <taxon>Eupercaria</taxon>
        <taxon>Perciformes</taxon>
        <taxon>Cottioidei</taxon>
        <taxon>Cottales</taxon>
        <taxon>Liparidae</taxon>
        <taxon>Liparis</taxon>
    </lineage>
</organism>
<gene>
    <name evidence="2" type="ORF">EYF80_044565</name>
</gene>
<sequence length="129" mass="13256">MGVAGPTHGGQVECCIIPDAADEGAEGVSERGTGVGSGHNRKWSRDHIKGTDSGAQKEPLQRAQAFLLLSTGGKAHVTSISPGFLLLSACESGRLGKMGETHCGKPMAGTAASWTLKLYIGFSMKESGA</sequence>
<evidence type="ECO:0000256" key="1">
    <source>
        <dbReference type="SAM" id="MobiDB-lite"/>
    </source>
</evidence>
<keyword evidence="3" id="KW-1185">Reference proteome</keyword>
<accession>A0A4Z2FWE2</accession>
<dbReference type="Proteomes" id="UP000314294">
    <property type="component" value="Unassembled WGS sequence"/>
</dbReference>
<proteinExistence type="predicted"/>
<protein>
    <submittedName>
        <fullName evidence="2">Uncharacterized protein</fullName>
    </submittedName>
</protein>
<evidence type="ECO:0000313" key="3">
    <source>
        <dbReference type="Proteomes" id="UP000314294"/>
    </source>
</evidence>
<comment type="caution">
    <text evidence="2">The sequence shown here is derived from an EMBL/GenBank/DDBJ whole genome shotgun (WGS) entry which is preliminary data.</text>
</comment>
<name>A0A4Z2FWE2_9TELE</name>
<dbReference type="EMBL" id="SRLO01000858">
    <property type="protein sequence ID" value="TNN45241.1"/>
    <property type="molecule type" value="Genomic_DNA"/>
</dbReference>
<reference evidence="2 3" key="1">
    <citation type="submission" date="2019-03" db="EMBL/GenBank/DDBJ databases">
        <title>First draft genome of Liparis tanakae, snailfish: a comprehensive survey of snailfish specific genes.</title>
        <authorList>
            <person name="Kim W."/>
            <person name="Song I."/>
            <person name="Jeong J.-H."/>
            <person name="Kim D."/>
            <person name="Kim S."/>
            <person name="Ryu S."/>
            <person name="Song J.Y."/>
            <person name="Lee S.K."/>
        </authorList>
    </citation>
    <scope>NUCLEOTIDE SEQUENCE [LARGE SCALE GENOMIC DNA]</scope>
    <source>
        <tissue evidence="2">Muscle</tissue>
    </source>
</reference>
<dbReference type="AlphaFoldDB" id="A0A4Z2FWE2"/>
<feature type="region of interest" description="Disordered" evidence="1">
    <location>
        <begin position="25"/>
        <end position="57"/>
    </location>
</feature>